<dbReference type="InterPro" id="IPR042099">
    <property type="entry name" value="ANL_N_sf"/>
</dbReference>
<gene>
    <name evidence="1" type="ORF">BGZ65_000675</name>
</gene>
<dbReference type="SUPFAM" id="SSF56801">
    <property type="entry name" value="Acetyl-CoA synthetase-like"/>
    <property type="match status" value="1"/>
</dbReference>
<dbReference type="Proteomes" id="UP000749646">
    <property type="component" value="Unassembled WGS sequence"/>
</dbReference>
<organism evidence="1 2">
    <name type="scientific">Modicella reniformis</name>
    <dbReference type="NCBI Taxonomy" id="1440133"/>
    <lineage>
        <taxon>Eukaryota</taxon>
        <taxon>Fungi</taxon>
        <taxon>Fungi incertae sedis</taxon>
        <taxon>Mucoromycota</taxon>
        <taxon>Mortierellomycotina</taxon>
        <taxon>Mortierellomycetes</taxon>
        <taxon>Mortierellales</taxon>
        <taxon>Mortierellaceae</taxon>
        <taxon>Modicella</taxon>
    </lineage>
</organism>
<dbReference type="EMBL" id="JAAAHW010012138">
    <property type="protein sequence ID" value="KAF9915628.1"/>
    <property type="molecule type" value="Genomic_DNA"/>
</dbReference>
<evidence type="ECO:0000313" key="2">
    <source>
        <dbReference type="Proteomes" id="UP000749646"/>
    </source>
</evidence>
<evidence type="ECO:0000313" key="1">
    <source>
        <dbReference type="EMBL" id="KAF9915628.1"/>
    </source>
</evidence>
<protein>
    <recommendedName>
        <fullName evidence="3">Non-ribosomal peptide synthetase</fullName>
    </recommendedName>
</protein>
<dbReference type="SUPFAM" id="SSF52777">
    <property type="entry name" value="CoA-dependent acyltransferases"/>
    <property type="match status" value="1"/>
</dbReference>
<dbReference type="OrthoDB" id="329835at2759"/>
<accession>A0A9P6IHS4</accession>
<sequence>MAQRCSGVVPGTPLFSALLNYLHTAQPSGESSEASGIEFINQQERVHYPGIEFLGGRGGTNYPFTVDILDSGATLGLSVQTVQAIDPVRVKDYMMQALESLVVALESNPNIPGLKLDVMPSEERKLLLDGLNALKVDYPQHQTIHGLFEDQVKRTPQATALVFMDQSMTYTELNVRSNRLAHHLIEL</sequence>
<reference evidence="1" key="1">
    <citation type="journal article" date="2020" name="Fungal Divers.">
        <title>Resolving the Mortierellaceae phylogeny through synthesis of multi-gene phylogenetics and phylogenomics.</title>
        <authorList>
            <person name="Vandepol N."/>
            <person name="Liber J."/>
            <person name="Desiro A."/>
            <person name="Na H."/>
            <person name="Kennedy M."/>
            <person name="Barry K."/>
            <person name="Grigoriev I.V."/>
            <person name="Miller A.N."/>
            <person name="O'Donnell K."/>
            <person name="Stajich J.E."/>
            <person name="Bonito G."/>
        </authorList>
    </citation>
    <scope>NUCLEOTIDE SEQUENCE</scope>
    <source>
        <strain evidence="1">MES-2147</strain>
    </source>
</reference>
<feature type="non-terminal residue" evidence="1">
    <location>
        <position position="187"/>
    </location>
</feature>
<dbReference type="PANTHER" id="PTHR45398">
    <property type="match status" value="1"/>
</dbReference>
<dbReference type="AlphaFoldDB" id="A0A9P6IHS4"/>
<keyword evidence="2" id="KW-1185">Reference proteome</keyword>
<dbReference type="Gene3D" id="3.40.50.12780">
    <property type="entry name" value="N-terminal domain of ligase-like"/>
    <property type="match status" value="1"/>
</dbReference>
<comment type="caution">
    <text evidence="1">The sequence shown here is derived from an EMBL/GenBank/DDBJ whole genome shotgun (WGS) entry which is preliminary data.</text>
</comment>
<name>A0A9P6IHS4_9FUNG</name>
<proteinExistence type="predicted"/>
<evidence type="ECO:0008006" key="3">
    <source>
        <dbReference type="Google" id="ProtNLM"/>
    </source>
</evidence>
<dbReference type="PANTHER" id="PTHR45398:SF1">
    <property type="entry name" value="ENZYME, PUTATIVE (JCVI)-RELATED"/>
    <property type="match status" value="1"/>
</dbReference>